<protein>
    <submittedName>
        <fullName evidence="1">Uncharacterized protein</fullName>
    </submittedName>
</protein>
<organism evidence="1 2">
    <name type="scientific">Streblomastix strix</name>
    <dbReference type="NCBI Taxonomy" id="222440"/>
    <lineage>
        <taxon>Eukaryota</taxon>
        <taxon>Metamonada</taxon>
        <taxon>Preaxostyla</taxon>
        <taxon>Oxymonadida</taxon>
        <taxon>Streblomastigidae</taxon>
        <taxon>Streblomastix</taxon>
    </lineage>
</organism>
<proteinExistence type="predicted"/>
<dbReference type="Proteomes" id="UP000324800">
    <property type="component" value="Unassembled WGS sequence"/>
</dbReference>
<comment type="caution">
    <text evidence="1">The sequence shown here is derived from an EMBL/GenBank/DDBJ whole genome shotgun (WGS) entry which is preliminary data.</text>
</comment>
<dbReference type="EMBL" id="SNRW01008287">
    <property type="protein sequence ID" value="KAA6379759.1"/>
    <property type="molecule type" value="Genomic_DNA"/>
</dbReference>
<name>A0A5J4VB62_9EUKA</name>
<evidence type="ECO:0000313" key="1">
    <source>
        <dbReference type="EMBL" id="KAA6379759.1"/>
    </source>
</evidence>
<evidence type="ECO:0000313" key="2">
    <source>
        <dbReference type="Proteomes" id="UP000324800"/>
    </source>
</evidence>
<sequence>MLYRNFVMSVPKEYNVVDGINGLGQDIMLDLLTQMMNIVDLQQLIGTCKKTYKLKDHPRFHLILEFIRVLSCSSAAMHSYETCEGRMLWTKSEIIPFTFNQSNLSLNIKAKACRNEWHEYRRSRIFSRSCKPISCKQWSDVSVTIPKGWKFGDIIWSGLLKYTGSTVIFSVESGRSAQIPPIPIRM</sequence>
<accession>A0A5J4VB62</accession>
<dbReference type="AlphaFoldDB" id="A0A5J4VB62"/>
<gene>
    <name evidence="1" type="ORF">EZS28_024713</name>
</gene>
<reference evidence="1 2" key="1">
    <citation type="submission" date="2019-03" db="EMBL/GenBank/DDBJ databases">
        <title>Single cell metagenomics reveals metabolic interactions within the superorganism composed of flagellate Streblomastix strix and complex community of Bacteroidetes bacteria on its surface.</title>
        <authorList>
            <person name="Treitli S.C."/>
            <person name="Kolisko M."/>
            <person name="Husnik F."/>
            <person name="Keeling P."/>
            <person name="Hampl V."/>
        </authorList>
    </citation>
    <scope>NUCLEOTIDE SEQUENCE [LARGE SCALE GENOMIC DNA]</scope>
    <source>
        <strain evidence="1">ST1C</strain>
    </source>
</reference>